<accession>A0ABD3GNB0</accession>
<evidence type="ECO:0000313" key="3">
    <source>
        <dbReference type="Proteomes" id="UP001633002"/>
    </source>
</evidence>
<sequence length="276" mass="31813">MDEYDFMSREEWNEETAEEIESEEQTIEERIDGWRELNDLRLNHETKTTLLQQWKASAAAAVKKRPRLNLEGKTLRKVKEAVERIKIGDNFVSFDDFEFGLDCWCALHLRSSHKFKMLPTCKVRVCRYGRPLLKVGGEMVTEWPSVTPRPSAAVGPSAVGVRSFQDFRQGRRTPSQPIRNLERPDLNLLNQEFTPVPTNRKKKRCGRGECGERSRYNVASMVAANRVGAWEAEAQAEEGEIRESEEKNKCAWRVLSMVGEVLWVERHGSLLYLAIE</sequence>
<protein>
    <submittedName>
        <fullName evidence="2">Uncharacterized protein</fullName>
    </submittedName>
</protein>
<dbReference type="Proteomes" id="UP001633002">
    <property type="component" value="Unassembled WGS sequence"/>
</dbReference>
<comment type="caution">
    <text evidence="2">The sequence shown here is derived from an EMBL/GenBank/DDBJ whole genome shotgun (WGS) entry which is preliminary data.</text>
</comment>
<dbReference type="EMBL" id="JBJQOH010000007">
    <property type="protein sequence ID" value="KAL3679642.1"/>
    <property type="molecule type" value="Genomic_DNA"/>
</dbReference>
<name>A0ABD3GNB0_9MARC</name>
<feature type="compositionally biased region" description="Acidic residues" evidence="1">
    <location>
        <begin position="12"/>
        <end position="25"/>
    </location>
</feature>
<evidence type="ECO:0000313" key="2">
    <source>
        <dbReference type="EMBL" id="KAL3679642.1"/>
    </source>
</evidence>
<evidence type="ECO:0000256" key="1">
    <source>
        <dbReference type="SAM" id="MobiDB-lite"/>
    </source>
</evidence>
<gene>
    <name evidence="2" type="ORF">R1sor_022598</name>
</gene>
<proteinExistence type="predicted"/>
<feature type="region of interest" description="Disordered" evidence="1">
    <location>
        <begin position="1"/>
        <end position="25"/>
    </location>
</feature>
<keyword evidence="3" id="KW-1185">Reference proteome</keyword>
<organism evidence="2 3">
    <name type="scientific">Riccia sorocarpa</name>
    <dbReference type="NCBI Taxonomy" id="122646"/>
    <lineage>
        <taxon>Eukaryota</taxon>
        <taxon>Viridiplantae</taxon>
        <taxon>Streptophyta</taxon>
        <taxon>Embryophyta</taxon>
        <taxon>Marchantiophyta</taxon>
        <taxon>Marchantiopsida</taxon>
        <taxon>Marchantiidae</taxon>
        <taxon>Marchantiales</taxon>
        <taxon>Ricciaceae</taxon>
        <taxon>Riccia</taxon>
    </lineage>
</organism>
<reference evidence="2 3" key="1">
    <citation type="submission" date="2024-09" db="EMBL/GenBank/DDBJ databases">
        <title>Chromosome-scale assembly of Riccia sorocarpa.</title>
        <authorList>
            <person name="Paukszto L."/>
        </authorList>
    </citation>
    <scope>NUCLEOTIDE SEQUENCE [LARGE SCALE GENOMIC DNA]</scope>
    <source>
        <strain evidence="2">LP-2024</strain>
        <tissue evidence="2">Aerial parts of the thallus</tissue>
    </source>
</reference>
<feature type="compositionally biased region" description="Basic and acidic residues" evidence="1">
    <location>
        <begin position="1"/>
        <end position="11"/>
    </location>
</feature>
<dbReference type="AlphaFoldDB" id="A0ABD3GNB0"/>